<feature type="region of interest" description="Disordered" evidence="5">
    <location>
        <begin position="149"/>
        <end position="177"/>
    </location>
</feature>
<dbReference type="Gene3D" id="1.10.640.10">
    <property type="entry name" value="Haem peroxidase domain superfamily, animal type"/>
    <property type="match status" value="1"/>
</dbReference>
<keyword evidence="4" id="KW-0479">Metal-binding</keyword>
<evidence type="ECO:0000256" key="2">
    <source>
        <dbReference type="ARBA" id="ARBA00022525"/>
    </source>
</evidence>
<dbReference type="PANTHER" id="PTHR11475">
    <property type="entry name" value="OXIDASE/PEROXIDASE"/>
    <property type="match status" value="1"/>
</dbReference>
<accession>A0AAJ0BWT8</accession>
<dbReference type="GO" id="GO:0004601">
    <property type="term" value="F:peroxidase activity"/>
    <property type="evidence" value="ECO:0007669"/>
    <property type="project" value="UniProtKB-KW"/>
</dbReference>
<dbReference type="Proteomes" id="UP001244011">
    <property type="component" value="Unassembled WGS sequence"/>
</dbReference>
<keyword evidence="6" id="KW-0560">Oxidoreductase</keyword>
<keyword evidence="4" id="KW-0408">Iron</keyword>
<keyword evidence="3" id="KW-0325">Glycoprotein</keyword>
<keyword evidence="4" id="KW-0349">Heme</keyword>
<dbReference type="InterPro" id="IPR037120">
    <property type="entry name" value="Haem_peroxidase_sf_animal"/>
</dbReference>
<protein>
    <submittedName>
        <fullName evidence="6">Heme peroxidase</fullName>
    </submittedName>
</protein>
<dbReference type="EMBL" id="MU839015">
    <property type="protein sequence ID" value="KAK1765407.1"/>
    <property type="molecule type" value="Genomic_DNA"/>
</dbReference>
<evidence type="ECO:0000256" key="1">
    <source>
        <dbReference type="ARBA" id="ARBA00004613"/>
    </source>
</evidence>
<feature type="compositionally biased region" description="Polar residues" evidence="5">
    <location>
        <begin position="94"/>
        <end position="103"/>
    </location>
</feature>
<dbReference type="GO" id="GO:0020037">
    <property type="term" value="F:heme binding"/>
    <property type="evidence" value="ECO:0007669"/>
    <property type="project" value="InterPro"/>
</dbReference>
<keyword evidence="6" id="KW-0575">Peroxidase</keyword>
<feature type="region of interest" description="Disordered" evidence="5">
    <location>
        <begin position="82"/>
        <end position="104"/>
    </location>
</feature>
<keyword evidence="7" id="KW-1185">Reference proteome</keyword>
<dbReference type="PANTHER" id="PTHR11475:SF4">
    <property type="entry name" value="CHORION PEROXIDASE"/>
    <property type="match status" value="1"/>
</dbReference>
<dbReference type="RefSeq" id="XP_060281620.1">
    <property type="nucleotide sequence ID" value="XM_060431627.1"/>
</dbReference>
<dbReference type="Pfam" id="PF03098">
    <property type="entry name" value="An_peroxidase"/>
    <property type="match status" value="1"/>
</dbReference>
<dbReference type="CDD" id="cd05396">
    <property type="entry name" value="An_peroxidase_like"/>
    <property type="match status" value="1"/>
</dbReference>
<dbReference type="GeneID" id="85314814"/>
<dbReference type="InterPro" id="IPR019791">
    <property type="entry name" value="Haem_peroxidase_animal"/>
</dbReference>
<comment type="subcellular location">
    <subcellularLocation>
        <location evidence="1">Secreted</location>
    </subcellularLocation>
</comment>
<feature type="binding site" description="axial binding residue" evidence="4">
    <location>
        <position position="453"/>
    </location>
    <ligand>
        <name>heme b</name>
        <dbReference type="ChEBI" id="CHEBI:60344"/>
    </ligand>
    <ligandPart>
        <name>Fe</name>
        <dbReference type="ChEBI" id="CHEBI:18248"/>
    </ligandPart>
</feature>
<evidence type="ECO:0000313" key="6">
    <source>
        <dbReference type="EMBL" id="KAK1765407.1"/>
    </source>
</evidence>
<evidence type="ECO:0000313" key="7">
    <source>
        <dbReference type="Proteomes" id="UP001244011"/>
    </source>
</evidence>
<evidence type="ECO:0000256" key="4">
    <source>
        <dbReference type="PIRSR" id="PIRSR619791-2"/>
    </source>
</evidence>
<proteinExistence type="predicted"/>
<dbReference type="GO" id="GO:0046872">
    <property type="term" value="F:metal ion binding"/>
    <property type="evidence" value="ECO:0007669"/>
    <property type="project" value="UniProtKB-KW"/>
</dbReference>
<keyword evidence="2" id="KW-0964">Secreted</keyword>
<dbReference type="SUPFAM" id="SSF48113">
    <property type="entry name" value="Heme-dependent peroxidases"/>
    <property type="match status" value="1"/>
</dbReference>
<dbReference type="GO" id="GO:0005576">
    <property type="term" value="C:extracellular region"/>
    <property type="evidence" value="ECO:0007669"/>
    <property type="project" value="UniProtKB-SubCell"/>
</dbReference>
<dbReference type="GO" id="GO:0006979">
    <property type="term" value="P:response to oxidative stress"/>
    <property type="evidence" value="ECO:0007669"/>
    <property type="project" value="InterPro"/>
</dbReference>
<dbReference type="InterPro" id="IPR010255">
    <property type="entry name" value="Haem_peroxidase_sf"/>
</dbReference>
<dbReference type="AlphaFoldDB" id="A0AAJ0BWT8"/>
<reference evidence="6" key="1">
    <citation type="submission" date="2023-06" db="EMBL/GenBank/DDBJ databases">
        <title>Genome-scale phylogeny and comparative genomics of the fungal order Sordariales.</title>
        <authorList>
            <consortium name="Lawrence Berkeley National Laboratory"/>
            <person name="Hensen N."/>
            <person name="Bonometti L."/>
            <person name="Westerberg I."/>
            <person name="Brannstrom I.O."/>
            <person name="Guillou S."/>
            <person name="Cros-Aarteil S."/>
            <person name="Calhoun S."/>
            <person name="Haridas S."/>
            <person name="Kuo A."/>
            <person name="Mondo S."/>
            <person name="Pangilinan J."/>
            <person name="Riley R."/>
            <person name="Labutti K."/>
            <person name="Andreopoulos B."/>
            <person name="Lipzen A."/>
            <person name="Chen C."/>
            <person name="Yanf M."/>
            <person name="Daum C."/>
            <person name="Ng V."/>
            <person name="Clum A."/>
            <person name="Steindorff A."/>
            <person name="Ohm R."/>
            <person name="Martin F."/>
            <person name="Silar P."/>
            <person name="Natvig D."/>
            <person name="Lalanne C."/>
            <person name="Gautier V."/>
            <person name="Ament-Velasquez S.L."/>
            <person name="Kruys A."/>
            <person name="Hutchinson M.I."/>
            <person name="Powell A.J."/>
            <person name="Barry K."/>
            <person name="Miller A.N."/>
            <person name="Grigoriev I.V."/>
            <person name="Debuchy R."/>
            <person name="Gladieux P."/>
            <person name="Thoren M.H."/>
            <person name="Johannesson H."/>
        </authorList>
    </citation>
    <scope>NUCLEOTIDE SEQUENCE</scope>
    <source>
        <strain evidence="6">8032-3</strain>
    </source>
</reference>
<comment type="caution">
    <text evidence="6">The sequence shown here is derived from an EMBL/GenBank/DDBJ whole genome shotgun (WGS) entry which is preliminary data.</text>
</comment>
<sequence length="774" mass="86223">MAVSAKCSEVISEKTATPFPMFPQFGQDLDSETTEKVAEWFSNLVGKSHTGQLCDALREGEVPGNVNSVQEPFKRVRVPGSAAPVARGPIPDVQGQSTTSNAPDSEANDLFSYLGFPLDPRCMSDRNKWWYRTYDGSCNWIKANEINEGQTGTGKSRDHNQHAYADGISKPRDGPNPRAVSNAFFKRHKTLYYEHTPFLLGLVEFIIHDVTWSQDSTTEFIDVPMPPDETEFPLNTTLRVWRAAAVPGTGTSKENPRENLNMATAWMDVSVLYGSTEEVAKRLRSFKGGKLLEQMLTTRGAKVPRAYLPFNTMGVPTRTRPGVDPTKLFAGGDPRTNEDWIMLAVHTLFLREHNRLCDILAGQHPEYDDERLYQTVRLIVSAKFQLIGNVYQMAYWADDMPWPTDDGFPLFRAIHGEGFLDINPANTYPWPLVTKNGKPTTISAEMAVVYRFHDFIIPDFPIKDAQNETLWDQNLFATGFNAQGFIDAGLENILRGILATSIPNFHSGVDDGFRTAGKYRGVPFDLATWSIVHEREQGLPTFNKYFEAYNAQGKQSPTLNTVPPLLITHPGTNVTVPIRKRFEDFSSDPTTVASLSRLYATPDDVDLVVGVQLDEERFPGTTIPKSAAIISLFSLFGTGNSDRFSVGFAMMRCWLVDKPWDCRPSNALEDLLWKPLLPPTTTTTTTTTTTAGPDLPNLRFYDPFWLREIDVQAHGANLLWRLITENTDIDCLQRRPLFPADPDKNPVVCSLDEGGGGDGLVVGGGGRGGGWWYG</sequence>
<gene>
    <name evidence="6" type="ORF">QBC33DRAFT_590820</name>
</gene>
<evidence type="ECO:0000256" key="5">
    <source>
        <dbReference type="SAM" id="MobiDB-lite"/>
    </source>
</evidence>
<organism evidence="6 7">
    <name type="scientific">Phialemonium atrogriseum</name>
    <dbReference type="NCBI Taxonomy" id="1093897"/>
    <lineage>
        <taxon>Eukaryota</taxon>
        <taxon>Fungi</taxon>
        <taxon>Dikarya</taxon>
        <taxon>Ascomycota</taxon>
        <taxon>Pezizomycotina</taxon>
        <taxon>Sordariomycetes</taxon>
        <taxon>Sordariomycetidae</taxon>
        <taxon>Cephalothecales</taxon>
        <taxon>Cephalothecaceae</taxon>
        <taxon>Phialemonium</taxon>
    </lineage>
</organism>
<evidence type="ECO:0000256" key="3">
    <source>
        <dbReference type="ARBA" id="ARBA00023180"/>
    </source>
</evidence>
<name>A0AAJ0BWT8_9PEZI</name>
<dbReference type="PROSITE" id="PS50292">
    <property type="entry name" value="PEROXIDASE_3"/>
    <property type="match status" value="1"/>
</dbReference>